<comment type="caution">
    <text evidence="2">The sequence shown here is derived from an EMBL/GenBank/DDBJ whole genome shotgun (WGS) entry which is preliminary data.</text>
</comment>
<proteinExistence type="predicted"/>
<evidence type="ECO:0000256" key="1">
    <source>
        <dbReference type="SAM" id="Phobius"/>
    </source>
</evidence>
<reference evidence="3" key="2">
    <citation type="submission" date="2020-02" db="EMBL/GenBank/DDBJ databases">
        <authorList>
            <person name="Feng H."/>
        </authorList>
    </citation>
    <scope>NUCLEOTIDE SEQUENCE [LARGE SCALE GENOMIC DNA]</scope>
    <source>
        <strain evidence="3">Gsoil 114</strain>
    </source>
</reference>
<reference evidence="2 4" key="1">
    <citation type="submission" date="2014-10" db="EMBL/GenBank/DDBJ databases">
        <title>Draft genome of phytase producing Bacillus ginsengihumi strain M2.11.</title>
        <authorList>
            <person name="Toymentseva A."/>
            <person name="Boulygina E.A."/>
            <person name="Kazakov S.V."/>
            <person name="Kayumov I."/>
            <person name="Suleimanova A.D."/>
            <person name="Mardanova A.M."/>
            <person name="Maria S.N."/>
            <person name="Sergey M.Y."/>
            <person name="Sharipova M.R."/>
        </authorList>
    </citation>
    <scope>NUCLEOTIDE SEQUENCE [LARGE SCALE GENOMIC DNA]</scope>
    <source>
        <strain evidence="2 4">M2.11</strain>
    </source>
</reference>
<gene>
    <name evidence="3" type="ORF">G4D61_14220</name>
    <name evidence="2" type="ORF">NG54_14110</name>
</gene>
<dbReference type="AlphaFoldDB" id="A0A0A6XWX7"/>
<feature type="transmembrane region" description="Helical" evidence="1">
    <location>
        <begin position="51"/>
        <end position="68"/>
    </location>
</feature>
<evidence type="ECO:0000313" key="2">
    <source>
        <dbReference type="EMBL" id="KHD84647.1"/>
    </source>
</evidence>
<dbReference type="Proteomes" id="UP000030588">
    <property type="component" value="Unassembled WGS sequence"/>
</dbReference>
<keyword evidence="5" id="KW-1185">Reference proteome</keyword>
<dbReference type="Proteomes" id="UP000476934">
    <property type="component" value="Unassembled WGS sequence"/>
</dbReference>
<name>A0A0A6XWX7_9BACI</name>
<evidence type="ECO:0000313" key="4">
    <source>
        <dbReference type="Proteomes" id="UP000030588"/>
    </source>
</evidence>
<dbReference type="STRING" id="363870.NG54_14110"/>
<keyword evidence="1" id="KW-1133">Transmembrane helix</keyword>
<dbReference type="Pfam" id="PF14034">
    <property type="entry name" value="Spore_YtrH"/>
    <property type="match status" value="1"/>
</dbReference>
<evidence type="ECO:0000313" key="3">
    <source>
        <dbReference type="EMBL" id="NEY21101.1"/>
    </source>
</evidence>
<dbReference type="RefSeq" id="WP_025730598.1">
    <property type="nucleotide sequence ID" value="NZ_JAAIWK010000026.1"/>
</dbReference>
<feature type="transmembrane region" description="Helical" evidence="1">
    <location>
        <begin position="80"/>
        <end position="104"/>
    </location>
</feature>
<sequence length="110" mass="11861">MTEGFFPAFFNSFFIAFGVMIGGTLIGGLASFITGEPLLTEISKIARGLRIWAIIAAIGGTFDTVYSFERGFLQGETIVLFKQFLLILSAMGGAKSAALIISWITQENVL</sequence>
<dbReference type="EMBL" id="JAAIWK010000026">
    <property type="protein sequence ID" value="NEY21101.1"/>
    <property type="molecule type" value="Genomic_DNA"/>
</dbReference>
<feature type="transmembrane region" description="Helical" evidence="1">
    <location>
        <begin position="12"/>
        <end position="39"/>
    </location>
</feature>
<accession>A0A0A6XWX7</accession>
<dbReference type="OrthoDB" id="2381692at2"/>
<organism evidence="2 4">
    <name type="scientific">Heyndrickxia ginsengihumi</name>
    <dbReference type="NCBI Taxonomy" id="363870"/>
    <lineage>
        <taxon>Bacteria</taxon>
        <taxon>Bacillati</taxon>
        <taxon>Bacillota</taxon>
        <taxon>Bacilli</taxon>
        <taxon>Bacillales</taxon>
        <taxon>Bacillaceae</taxon>
        <taxon>Heyndrickxia</taxon>
    </lineage>
</organism>
<protein>
    <submittedName>
        <fullName evidence="2">Sporulation protein</fullName>
    </submittedName>
</protein>
<reference evidence="3 5" key="3">
    <citation type="submission" date="2020-03" db="EMBL/GenBank/DDBJ databases">
        <title>Bacillus aquiflavi sp. nov., isolated from yellow water of strong flavor Chinese baijiu in Yibin region of China.</title>
        <authorList>
            <person name="Xie J."/>
        </authorList>
    </citation>
    <scope>NUCLEOTIDE SEQUENCE [LARGE SCALE GENOMIC DNA]</scope>
    <source>
        <strain evidence="3 5">Gsoil 114</strain>
    </source>
</reference>
<dbReference type="InterPro" id="IPR025689">
    <property type="entry name" value="Spore_YtrH"/>
</dbReference>
<evidence type="ECO:0000313" key="5">
    <source>
        <dbReference type="Proteomes" id="UP000476934"/>
    </source>
</evidence>
<keyword evidence="1" id="KW-0472">Membrane</keyword>
<keyword evidence="1" id="KW-0812">Transmembrane</keyword>
<dbReference type="EMBL" id="JRUN01000048">
    <property type="protein sequence ID" value="KHD84647.1"/>
    <property type="molecule type" value="Genomic_DNA"/>
</dbReference>